<evidence type="ECO:0000313" key="3">
    <source>
        <dbReference type="Proteomes" id="UP000288805"/>
    </source>
</evidence>
<dbReference type="Proteomes" id="UP000288805">
    <property type="component" value="Unassembled WGS sequence"/>
</dbReference>
<evidence type="ECO:0000313" key="2">
    <source>
        <dbReference type="EMBL" id="RVW65465.1"/>
    </source>
</evidence>
<reference evidence="2 3" key="1">
    <citation type="journal article" date="2018" name="PLoS Genet.">
        <title>Population sequencing reveals clonal diversity and ancestral inbreeding in the grapevine cultivar Chardonnay.</title>
        <authorList>
            <person name="Roach M.J."/>
            <person name="Johnson D.L."/>
            <person name="Bohlmann J."/>
            <person name="van Vuuren H.J."/>
            <person name="Jones S.J."/>
            <person name="Pretorius I.S."/>
            <person name="Schmidt S.A."/>
            <person name="Borneman A.R."/>
        </authorList>
    </citation>
    <scope>NUCLEOTIDE SEQUENCE [LARGE SCALE GENOMIC DNA]</scope>
    <source>
        <strain evidence="3">cv. Chardonnay</strain>
        <tissue evidence="2">Leaf</tissue>
    </source>
</reference>
<dbReference type="AlphaFoldDB" id="A0A438FZY7"/>
<dbReference type="EMBL" id="QGNW01000688">
    <property type="protein sequence ID" value="RVW65465.1"/>
    <property type="molecule type" value="Genomic_DNA"/>
</dbReference>
<protein>
    <submittedName>
        <fullName evidence="2">Uncharacterized protein</fullName>
    </submittedName>
</protein>
<proteinExistence type="predicted"/>
<name>A0A438FZY7_VITVI</name>
<organism evidence="2 3">
    <name type="scientific">Vitis vinifera</name>
    <name type="common">Grape</name>
    <dbReference type="NCBI Taxonomy" id="29760"/>
    <lineage>
        <taxon>Eukaryota</taxon>
        <taxon>Viridiplantae</taxon>
        <taxon>Streptophyta</taxon>
        <taxon>Embryophyta</taxon>
        <taxon>Tracheophyta</taxon>
        <taxon>Spermatophyta</taxon>
        <taxon>Magnoliopsida</taxon>
        <taxon>eudicotyledons</taxon>
        <taxon>Gunneridae</taxon>
        <taxon>Pentapetalae</taxon>
        <taxon>rosids</taxon>
        <taxon>Vitales</taxon>
        <taxon>Vitaceae</taxon>
        <taxon>Viteae</taxon>
        <taxon>Vitis</taxon>
    </lineage>
</organism>
<feature type="transmembrane region" description="Helical" evidence="1">
    <location>
        <begin position="28"/>
        <end position="48"/>
    </location>
</feature>
<keyword evidence="1" id="KW-1133">Transmembrane helix</keyword>
<accession>A0A438FZY7</accession>
<keyword evidence="1" id="KW-0472">Membrane</keyword>
<gene>
    <name evidence="2" type="ORF">CK203_022032</name>
</gene>
<sequence>MKGRVLWKHVIIGKYGGKKKKGGGALLILYKLVLFAILHVFISCLFLSSCLAMQRNIFDNNLPNSAASFLYTTEMSDIGKNESLIEEWDLVEHANFPPPPSQTEDIEHWTRAMIIDATKK</sequence>
<comment type="caution">
    <text evidence="2">The sequence shown here is derived from an EMBL/GenBank/DDBJ whole genome shotgun (WGS) entry which is preliminary data.</text>
</comment>
<evidence type="ECO:0000256" key="1">
    <source>
        <dbReference type="SAM" id="Phobius"/>
    </source>
</evidence>
<keyword evidence="1" id="KW-0812">Transmembrane</keyword>